<protein>
    <submittedName>
        <fullName evidence="1">Uncharacterized protein</fullName>
    </submittedName>
</protein>
<evidence type="ECO:0000313" key="2">
    <source>
        <dbReference type="Proteomes" id="UP000735302"/>
    </source>
</evidence>
<dbReference type="EMBL" id="BLXT01001133">
    <property type="protein sequence ID" value="GFN83307.1"/>
    <property type="molecule type" value="Genomic_DNA"/>
</dbReference>
<organism evidence="1 2">
    <name type="scientific">Plakobranchus ocellatus</name>
    <dbReference type="NCBI Taxonomy" id="259542"/>
    <lineage>
        <taxon>Eukaryota</taxon>
        <taxon>Metazoa</taxon>
        <taxon>Spiralia</taxon>
        <taxon>Lophotrochozoa</taxon>
        <taxon>Mollusca</taxon>
        <taxon>Gastropoda</taxon>
        <taxon>Heterobranchia</taxon>
        <taxon>Euthyneura</taxon>
        <taxon>Panpulmonata</taxon>
        <taxon>Sacoglossa</taxon>
        <taxon>Placobranchoidea</taxon>
        <taxon>Plakobranchidae</taxon>
        <taxon>Plakobranchus</taxon>
    </lineage>
</organism>
<comment type="caution">
    <text evidence="1">The sequence shown here is derived from an EMBL/GenBank/DDBJ whole genome shotgun (WGS) entry which is preliminary data.</text>
</comment>
<name>A0AAV3YLT0_9GAST</name>
<keyword evidence="2" id="KW-1185">Reference proteome</keyword>
<gene>
    <name evidence="1" type="ORF">PoB_000981300</name>
</gene>
<evidence type="ECO:0000313" key="1">
    <source>
        <dbReference type="EMBL" id="GFN83307.1"/>
    </source>
</evidence>
<dbReference type="Proteomes" id="UP000735302">
    <property type="component" value="Unassembled WGS sequence"/>
</dbReference>
<proteinExistence type="predicted"/>
<dbReference type="AlphaFoldDB" id="A0AAV3YLT0"/>
<sequence>MRLIHSLRIDIVALVEPDKPLSMSGLNPGTVGAIVSLTIDQWQAKRLGIDFLTRKVKRLPLDLKIKRDAGYWSKVNEANLRGPPLCSSRVLHTAAVLYI</sequence>
<reference evidence="1 2" key="1">
    <citation type="journal article" date="2021" name="Elife">
        <title>Chloroplast acquisition without the gene transfer in kleptoplastic sea slugs, Plakobranchus ocellatus.</title>
        <authorList>
            <person name="Maeda T."/>
            <person name="Takahashi S."/>
            <person name="Yoshida T."/>
            <person name="Shimamura S."/>
            <person name="Takaki Y."/>
            <person name="Nagai Y."/>
            <person name="Toyoda A."/>
            <person name="Suzuki Y."/>
            <person name="Arimoto A."/>
            <person name="Ishii H."/>
            <person name="Satoh N."/>
            <person name="Nishiyama T."/>
            <person name="Hasebe M."/>
            <person name="Maruyama T."/>
            <person name="Minagawa J."/>
            <person name="Obokata J."/>
            <person name="Shigenobu S."/>
        </authorList>
    </citation>
    <scope>NUCLEOTIDE SEQUENCE [LARGE SCALE GENOMIC DNA]</scope>
</reference>
<accession>A0AAV3YLT0</accession>